<dbReference type="AlphaFoldDB" id="A0A371X5Z0"/>
<comment type="caution">
    <text evidence="1">The sequence shown here is derived from an EMBL/GenBank/DDBJ whole genome shotgun (WGS) entry which is preliminary data.</text>
</comment>
<accession>A0A371X5Z0</accession>
<sequence length="74" mass="8449">MNRNRSISSMMQEHGYTHLQIVCCKVVHKPLRELSAGTLEKPLEEVAPRLVCECGKHATIARVGFWKHGMKRYG</sequence>
<dbReference type="EMBL" id="QURN01000019">
    <property type="protein sequence ID" value="RFC64629.1"/>
    <property type="molecule type" value="Genomic_DNA"/>
</dbReference>
<proteinExistence type="predicted"/>
<keyword evidence="2" id="KW-1185">Reference proteome</keyword>
<evidence type="ECO:0000313" key="2">
    <source>
        <dbReference type="Proteomes" id="UP000262379"/>
    </source>
</evidence>
<protein>
    <submittedName>
        <fullName evidence="1">Uncharacterized protein</fullName>
    </submittedName>
</protein>
<reference evidence="2" key="1">
    <citation type="submission" date="2018-08" db="EMBL/GenBank/DDBJ databases">
        <authorList>
            <person name="Im W.T."/>
        </authorList>
    </citation>
    <scope>NUCLEOTIDE SEQUENCE [LARGE SCALE GENOMIC DNA]</scope>
    <source>
        <strain evidence="2">LA-28</strain>
    </source>
</reference>
<name>A0A371X5Z0_9HYPH</name>
<organism evidence="1 2">
    <name type="scientific">Mesorhizobium denitrificans</name>
    <dbReference type="NCBI Taxonomy" id="2294114"/>
    <lineage>
        <taxon>Bacteria</taxon>
        <taxon>Pseudomonadati</taxon>
        <taxon>Pseudomonadota</taxon>
        <taxon>Alphaproteobacteria</taxon>
        <taxon>Hyphomicrobiales</taxon>
        <taxon>Phyllobacteriaceae</taxon>
        <taxon>Mesorhizobium</taxon>
    </lineage>
</organism>
<gene>
    <name evidence="1" type="ORF">DY251_19330</name>
</gene>
<dbReference type="Proteomes" id="UP000262379">
    <property type="component" value="Unassembled WGS sequence"/>
</dbReference>
<evidence type="ECO:0000313" key="1">
    <source>
        <dbReference type="EMBL" id="RFC64629.1"/>
    </source>
</evidence>